<protein>
    <submittedName>
        <fullName evidence="2">RHTO0S16e03686g1_1</fullName>
    </submittedName>
</protein>
<dbReference type="InterPro" id="IPR011050">
    <property type="entry name" value="Pectin_lyase_fold/virulence"/>
</dbReference>
<evidence type="ECO:0000313" key="2">
    <source>
        <dbReference type="EMBL" id="CDR48213.1"/>
    </source>
</evidence>
<evidence type="ECO:0000256" key="1">
    <source>
        <dbReference type="SAM" id="SignalP"/>
    </source>
</evidence>
<keyword evidence="1" id="KW-0732">Signal</keyword>
<dbReference type="SUPFAM" id="SSF51126">
    <property type="entry name" value="Pectin lyase-like"/>
    <property type="match status" value="1"/>
</dbReference>
<reference evidence="2" key="1">
    <citation type="journal article" date="2014" name="Genome Announc.">
        <title>Draft genome sequence of Rhodosporidium toruloides CECT1137, an oleaginous yeast of biotechnological interest.</title>
        <authorList>
            <person name="Morin N."/>
            <person name="Calcas X."/>
            <person name="Devillers H."/>
            <person name="Durrens P."/>
            <person name="Sherman D.J."/>
            <person name="Nicaud J.-M."/>
            <person name="Neuveglise C."/>
        </authorList>
    </citation>
    <scope>NUCLEOTIDE SEQUENCE</scope>
    <source>
        <strain evidence="2">CECT1137</strain>
    </source>
</reference>
<gene>
    <name evidence="2" type="ORF">RHTO0S_16e03686g</name>
</gene>
<accession>A0A061BMA9</accession>
<proteinExistence type="predicted"/>
<dbReference type="InterPro" id="IPR012334">
    <property type="entry name" value="Pectin_lyas_fold"/>
</dbReference>
<feature type="chain" id="PRO_5030001958" evidence="1">
    <location>
        <begin position="22"/>
        <end position="496"/>
    </location>
</feature>
<dbReference type="EMBL" id="LK052951">
    <property type="protein sequence ID" value="CDR48213.1"/>
    <property type="molecule type" value="Genomic_DNA"/>
</dbReference>
<dbReference type="Gene3D" id="2.160.20.10">
    <property type="entry name" value="Single-stranded right-handed beta-helix, Pectin lyase-like"/>
    <property type="match status" value="1"/>
</dbReference>
<dbReference type="OrthoDB" id="2587928at2759"/>
<organism evidence="2">
    <name type="scientific">Rhodotorula toruloides</name>
    <name type="common">Yeast</name>
    <name type="synonym">Rhodosporidium toruloides</name>
    <dbReference type="NCBI Taxonomy" id="5286"/>
    <lineage>
        <taxon>Eukaryota</taxon>
        <taxon>Fungi</taxon>
        <taxon>Dikarya</taxon>
        <taxon>Basidiomycota</taxon>
        <taxon>Pucciniomycotina</taxon>
        <taxon>Microbotryomycetes</taxon>
        <taxon>Sporidiobolales</taxon>
        <taxon>Sporidiobolaceae</taxon>
        <taxon>Rhodotorula</taxon>
    </lineage>
</organism>
<dbReference type="SMART" id="SM00710">
    <property type="entry name" value="PbH1"/>
    <property type="match status" value="6"/>
</dbReference>
<feature type="signal peptide" evidence="1">
    <location>
        <begin position="1"/>
        <end position="21"/>
    </location>
</feature>
<dbReference type="AlphaFoldDB" id="A0A061BMA9"/>
<sequence>MLASAGRFATIAAFLLPLAATAPTPTADATAPSKATPLHIRPTPRILPLSALSHIFDHDAQINASSTAQEGGTLVARSMLHSEASLVERDLFGDHPEDEDTTLEKRRLQIRASCLDSTATDATISSLFYYGGQGTTVFLCPGAVISTTNAIFFTAPQQTLTTYGNPTGSTRATIRVTANNQSCAVYGAWPGANNVVLRNIQVDGNRPGLGLLQGGLALLEFGGNTVGQVITQIRAFEPRGWSCLHAAEGDGNQCSSMTISNNAIGPSGHAPSSAQQFRKRDSTGSYGPYNWADGISIACKASSVTGNTVTDATDGAIVIFGALGSNIQGNMVISNDRQLMGGINLVDFNPYGGSFAGTVVQSNTVIANANFIKVGVAVGGLVWGSDNRTASRTYGGTIKNNVFRSGSTGYFGYAIAASGHNSTTIIGNSARQANFGGVESSACFTSLFPLPPRQAFVDNPWTTPGSTLQAGFYKNLAFGFAICLAPGRITVRGSPY</sequence>
<name>A0A061BMA9_RHOTO</name>
<dbReference type="InterPro" id="IPR006626">
    <property type="entry name" value="PbH1"/>
</dbReference>